<feature type="signal peptide" evidence="10">
    <location>
        <begin position="1"/>
        <end position="17"/>
    </location>
</feature>
<evidence type="ECO:0000256" key="2">
    <source>
        <dbReference type="ARBA" id="ARBA00010158"/>
    </source>
</evidence>
<keyword evidence="3" id="KW-0964">Secreted</keyword>
<evidence type="ECO:0000256" key="1">
    <source>
        <dbReference type="ARBA" id="ARBA00004613"/>
    </source>
</evidence>
<evidence type="ECO:0000256" key="5">
    <source>
        <dbReference type="ARBA" id="ARBA00022729"/>
    </source>
</evidence>
<evidence type="ECO:0000256" key="6">
    <source>
        <dbReference type="ARBA" id="ARBA00022900"/>
    </source>
</evidence>
<dbReference type="OrthoDB" id="10045365at2759"/>
<dbReference type="GO" id="GO:0004867">
    <property type="term" value="F:serine-type endopeptidase inhibitor activity"/>
    <property type="evidence" value="ECO:0007669"/>
    <property type="project" value="UniProtKB-KW"/>
</dbReference>
<sequence length="1639" mass="180080">MIPRALLFFCLLLATSASPVRRDTEPAKVAPAKKKDLDIYSFHIKSTVSSRYAMTVITSRVANRANVSQEVVFKVELPKNAFISKFNMNIEGRVYDGVVKKKEVAVTEYTAAVSRGQSAGIVSAVGRTLEEFQTSVAVAAHSKVTFELTYEQLLQRKHGQYELLIKAHPRQVVKDFKIEVRVSEQQGIAFLNTKGSLLAEGRGSALNTTVSEKEALLKYTPSQEQQQCSSCEDPGLNGDLLLIYDVNRAQSKGEIQVSQGYFVHYFAPAGLQRIPKNVVFIIDQSGSMHGRKMVQTREALLKILEDIPEEDHFGLITFDNQVFPWKNDLVPANSDYLSPARTFVKNIRDRGSTDINAAVLEGVKMLNRFEKTQDAASILILLTDGDPTSGVTDLKQIQANVKEAIGKKYTLYCLGFGFDVNYEFLEKMALENDGVARRIYSDSDAALQLQGFYEEVATPLLLNVQLNYSGVTNLTQTRFAQYYNGSEIVVSGQITDNDVEALTAEIKANTKGDSVVFRTTLKEQKAVPENKDDYIFATYIQRLWAYLTLQQCMAKALLLSGEEKSQMDKQVLALALKYSFVTPLTSMVVTKPEGERQVAHKPKEGEKREDEGHYLMPSPPMGYPGVGYKQMSPQAADYGSLPMAPPAMGYGGHMGPPGPPMAHPGSLHPLSLPGLHTSSARVIAMSPPVFNTYADYEDLQDYSYGSRLLPKGSSPRVPVSAGRLPPKVFATHLPPTTGSPVSHQKFRFLLPALSIKPLPPRPEIICFDIEGTGIFRLMEYKPADLIVKGQARGGGQAGFSAISIHMGQARPMRVNATAITFGVDQYSWSQANYTIFNKDSVWIHLTDNKLDMRWGEVLIKILLHQDGGLLPVARYHRVLPSFHWTDRVAGRWDGPKSTSNSSARHQGNSGSNIQGHNCGLQSALQAHCGLLAVPIQIDPPGEPASSYATHTLENSYGKAETCLLHNITVDFEELRVFVYRRTTYQAGSMTLSRGHLDICLLYLSWSLWASAVALEKIELDERPGVTCGQGLTGCRVEDEVIPSPDSGNVHVRKLDVRAFLCCRRGSDCRPCLRIQIHIAIDGLQDGNELSGDDDDDDDAQQKGYVSLCCNIPNGWPVCKRLEFRPPPPVVEDHHKAEVQFSLSLLVSEKVYFGSQLLVSAQTLNQSIVVPQKAPKLQTVINKEKKVALLQLDEDINAISPVEICQKYGETGECRYQQWNGTRLSISLDSVPSCLCFQVRRRDGGPVGQACPFQSSKELLERTWQRVQVSMAPARTNVGEPALAWNLTAPCRLEAELWLCRMERSAFGQDCREVEGSRQKVESGRQGDWKRILRGHWVKGEFLGFVPLPSMCVQVQVTGMDRPLDPRCPFSASRWRWVFPVVLGAAMICVAVLGACLFPGTLKGCVSRWCKDDGLRGAVCRRQVVLLCPPDLDPAVAVLVSRLGTALCSLGLAVTADLWSRAELGALGPVPWLYGQLDRLGPAGGQVVLILTPAAWERLGRCPGAGPKERGQGTSPYADVFGAALGCLLADALQGGRRGRFTLARFEGPPSPGSGGAAPGPPAAHGLRPYALPSQCLPFVMELTGRSLVRSWPASRALERALRERGERGPGSGDPGEALSLMGAHKPQTHKDWAKDTPRV</sequence>
<dbReference type="Pfam" id="PF00092">
    <property type="entry name" value="VWA"/>
    <property type="match status" value="1"/>
</dbReference>
<dbReference type="Pfam" id="PF08487">
    <property type="entry name" value="VIT"/>
    <property type="match status" value="1"/>
</dbReference>
<feature type="domain" description="VIT" evidence="12">
    <location>
        <begin position="23"/>
        <end position="152"/>
    </location>
</feature>
<evidence type="ECO:0000256" key="4">
    <source>
        <dbReference type="ARBA" id="ARBA00022690"/>
    </source>
</evidence>
<evidence type="ECO:0000259" key="11">
    <source>
        <dbReference type="PROSITE" id="PS50234"/>
    </source>
</evidence>
<keyword evidence="9" id="KW-1133">Transmembrane helix</keyword>
<dbReference type="InterPro" id="IPR013694">
    <property type="entry name" value="VIT"/>
</dbReference>
<evidence type="ECO:0000313" key="13">
    <source>
        <dbReference type="EMBL" id="KAJ8258339.1"/>
    </source>
</evidence>
<dbReference type="SUPFAM" id="SSF53300">
    <property type="entry name" value="vWA-like"/>
    <property type="match status" value="1"/>
</dbReference>
<evidence type="ECO:0000256" key="3">
    <source>
        <dbReference type="ARBA" id="ARBA00022525"/>
    </source>
</evidence>
<evidence type="ECO:0000256" key="10">
    <source>
        <dbReference type="SAM" id="SignalP"/>
    </source>
</evidence>
<reference evidence="13" key="1">
    <citation type="journal article" date="2023" name="Science">
        <title>Genome structures resolve the early diversification of teleost fishes.</title>
        <authorList>
            <person name="Parey E."/>
            <person name="Louis A."/>
            <person name="Montfort J."/>
            <person name="Bouchez O."/>
            <person name="Roques C."/>
            <person name="Iampietro C."/>
            <person name="Lluch J."/>
            <person name="Castinel A."/>
            <person name="Donnadieu C."/>
            <person name="Desvignes T."/>
            <person name="Floi Bucao C."/>
            <person name="Jouanno E."/>
            <person name="Wen M."/>
            <person name="Mejri S."/>
            <person name="Dirks R."/>
            <person name="Jansen H."/>
            <person name="Henkel C."/>
            <person name="Chen W.J."/>
            <person name="Zahm M."/>
            <person name="Cabau C."/>
            <person name="Klopp C."/>
            <person name="Thompson A.W."/>
            <person name="Robinson-Rechavi M."/>
            <person name="Braasch I."/>
            <person name="Lecointre G."/>
            <person name="Bobe J."/>
            <person name="Postlethwait J.H."/>
            <person name="Berthelot C."/>
            <person name="Roest Crollius H."/>
            <person name="Guiguen Y."/>
        </authorList>
    </citation>
    <scope>NUCLEOTIDE SEQUENCE</scope>
    <source>
        <strain evidence="13">Concon-B</strain>
    </source>
</reference>
<keyword evidence="14" id="KW-1185">Reference proteome</keyword>
<keyword evidence="4" id="KW-0646">Protease inhibitor</keyword>
<keyword evidence="9" id="KW-0812">Transmembrane</keyword>
<feature type="region of interest" description="Disordered" evidence="8">
    <location>
        <begin position="892"/>
        <end position="911"/>
    </location>
</feature>
<feature type="region of interest" description="Disordered" evidence="8">
    <location>
        <begin position="1542"/>
        <end position="1561"/>
    </location>
</feature>
<name>A0A9Q1D485_CONCO</name>
<dbReference type="SMART" id="SM00327">
    <property type="entry name" value="VWA"/>
    <property type="match status" value="1"/>
</dbReference>
<comment type="subcellular location">
    <subcellularLocation>
        <location evidence="1">Secreted</location>
    </subcellularLocation>
</comment>
<dbReference type="Gene3D" id="3.40.50.11530">
    <property type="match status" value="1"/>
</dbReference>
<dbReference type="Gene3D" id="3.40.50.410">
    <property type="entry name" value="von Willebrand factor, type A domain"/>
    <property type="match status" value="1"/>
</dbReference>
<feature type="transmembrane region" description="Helical" evidence="9">
    <location>
        <begin position="1376"/>
        <end position="1397"/>
    </location>
</feature>
<comment type="caution">
    <text evidence="13">The sequence shown here is derived from an EMBL/GenBank/DDBJ whole genome shotgun (WGS) entry which is preliminary data.</text>
</comment>
<comment type="similarity">
    <text evidence="2">Belongs to the ITIH family.</text>
</comment>
<dbReference type="PROSITE" id="PS50234">
    <property type="entry name" value="VWFA"/>
    <property type="match status" value="1"/>
</dbReference>
<feature type="compositionally biased region" description="Polar residues" evidence="8">
    <location>
        <begin position="896"/>
        <end position="911"/>
    </location>
</feature>
<evidence type="ECO:0008006" key="15">
    <source>
        <dbReference type="Google" id="ProtNLM"/>
    </source>
</evidence>
<dbReference type="InterPro" id="IPR013568">
    <property type="entry name" value="SEFIR_dom"/>
</dbReference>
<organism evidence="13 14">
    <name type="scientific">Conger conger</name>
    <name type="common">Conger eel</name>
    <name type="synonym">Muraena conger</name>
    <dbReference type="NCBI Taxonomy" id="82655"/>
    <lineage>
        <taxon>Eukaryota</taxon>
        <taxon>Metazoa</taxon>
        <taxon>Chordata</taxon>
        <taxon>Craniata</taxon>
        <taxon>Vertebrata</taxon>
        <taxon>Euteleostomi</taxon>
        <taxon>Actinopterygii</taxon>
        <taxon>Neopterygii</taxon>
        <taxon>Teleostei</taxon>
        <taxon>Anguilliformes</taxon>
        <taxon>Congridae</taxon>
        <taxon>Conger</taxon>
    </lineage>
</organism>
<evidence type="ECO:0000313" key="14">
    <source>
        <dbReference type="Proteomes" id="UP001152803"/>
    </source>
</evidence>
<feature type="domain" description="VWFA" evidence="11">
    <location>
        <begin position="277"/>
        <end position="456"/>
    </location>
</feature>
<keyword evidence="5 10" id="KW-0732">Signal</keyword>
<evidence type="ECO:0000256" key="9">
    <source>
        <dbReference type="SAM" id="Phobius"/>
    </source>
</evidence>
<accession>A0A9Q1D485</accession>
<feature type="compositionally biased region" description="Basic and acidic residues" evidence="8">
    <location>
        <begin position="592"/>
        <end position="613"/>
    </location>
</feature>
<gene>
    <name evidence="13" type="ORF">COCON_G00173510</name>
</gene>
<feature type="compositionally biased region" description="Basic and acidic residues" evidence="8">
    <location>
        <begin position="1628"/>
        <end position="1639"/>
    </location>
</feature>
<dbReference type="InterPro" id="IPR036465">
    <property type="entry name" value="vWFA_dom_sf"/>
</dbReference>
<feature type="region of interest" description="Disordered" evidence="8">
    <location>
        <begin position="1600"/>
        <end position="1639"/>
    </location>
</feature>
<evidence type="ECO:0000259" key="12">
    <source>
        <dbReference type="PROSITE" id="PS51468"/>
    </source>
</evidence>
<feature type="region of interest" description="Disordered" evidence="8">
    <location>
        <begin position="592"/>
        <end position="615"/>
    </location>
</feature>
<keyword evidence="6" id="KW-0722">Serine protease inhibitor</keyword>
<dbReference type="PROSITE" id="PS51468">
    <property type="entry name" value="VIT"/>
    <property type="match status" value="1"/>
</dbReference>
<dbReference type="FunFam" id="3.40.50.410:FF:000013">
    <property type="entry name" value="inter-alpha-trypsin inhibitor heavy chain H2"/>
    <property type="match status" value="1"/>
</dbReference>
<dbReference type="SMART" id="SM00609">
    <property type="entry name" value="VIT"/>
    <property type="match status" value="1"/>
</dbReference>
<dbReference type="GO" id="GO:0005576">
    <property type="term" value="C:extracellular region"/>
    <property type="evidence" value="ECO:0007669"/>
    <property type="project" value="UniProtKB-SubCell"/>
</dbReference>
<dbReference type="PANTHER" id="PTHR10338:SF119">
    <property type="entry name" value="INTER-ALPHA-TRYPSIN INHIBITOR HEAVY CHAIN H4"/>
    <property type="match status" value="1"/>
</dbReference>
<protein>
    <recommendedName>
        <fullName evidence="15">Inter-alpha-trypsin inhibitor heavy chain H3</fullName>
    </recommendedName>
</protein>
<evidence type="ECO:0000256" key="7">
    <source>
        <dbReference type="ARBA" id="ARBA00023180"/>
    </source>
</evidence>
<keyword evidence="9" id="KW-0472">Membrane</keyword>
<dbReference type="InterPro" id="IPR050934">
    <property type="entry name" value="ITIH"/>
</dbReference>
<dbReference type="InterPro" id="IPR002035">
    <property type="entry name" value="VWF_A"/>
</dbReference>
<proteinExistence type="inferred from homology"/>
<feature type="chain" id="PRO_5040497605" description="Inter-alpha-trypsin inhibitor heavy chain H3" evidence="10">
    <location>
        <begin position="18"/>
        <end position="1639"/>
    </location>
</feature>
<dbReference type="Proteomes" id="UP001152803">
    <property type="component" value="Unassembled WGS sequence"/>
</dbReference>
<dbReference type="Pfam" id="PF08357">
    <property type="entry name" value="SEFIR"/>
    <property type="match status" value="1"/>
</dbReference>
<keyword evidence="7" id="KW-0325">Glycoprotein</keyword>
<evidence type="ECO:0000256" key="8">
    <source>
        <dbReference type="SAM" id="MobiDB-lite"/>
    </source>
</evidence>
<dbReference type="PANTHER" id="PTHR10338">
    <property type="entry name" value="INTER-ALPHA-TRYPSIN INHIBITOR HEAVY CHAIN FAMILY MEMBER"/>
    <property type="match status" value="1"/>
</dbReference>
<dbReference type="EMBL" id="JAFJMO010000013">
    <property type="protein sequence ID" value="KAJ8258339.1"/>
    <property type="molecule type" value="Genomic_DNA"/>
</dbReference>